<name>A0A143PW99_LUTPR</name>
<reference evidence="3" key="2">
    <citation type="submission" date="2016-04" db="EMBL/GenBank/DDBJ databases">
        <title>First Complete Genome Sequence of a Subdivision 6 Acidobacterium.</title>
        <authorList>
            <person name="Huang S."/>
            <person name="Vieira S."/>
            <person name="Bunk B."/>
            <person name="Riedel T."/>
            <person name="Sproeer C."/>
            <person name="Overmann J."/>
        </authorList>
    </citation>
    <scope>NUCLEOTIDE SEQUENCE [LARGE SCALE GENOMIC DNA]</scope>
    <source>
        <strain evidence="3">DSM 100886 HEG_-6_39</strain>
    </source>
</reference>
<organism evidence="2 3">
    <name type="scientific">Luteitalea pratensis</name>
    <dbReference type="NCBI Taxonomy" id="1855912"/>
    <lineage>
        <taxon>Bacteria</taxon>
        <taxon>Pseudomonadati</taxon>
        <taxon>Acidobacteriota</taxon>
        <taxon>Vicinamibacteria</taxon>
        <taxon>Vicinamibacterales</taxon>
        <taxon>Vicinamibacteraceae</taxon>
        <taxon>Luteitalea</taxon>
    </lineage>
</organism>
<dbReference type="EMBL" id="CP015136">
    <property type="protein sequence ID" value="AMY12478.1"/>
    <property type="molecule type" value="Genomic_DNA"/>
</dbReference>
<feature type="signal peptide" evidence="1">
    <location>
        <begin position="1"/>
        <end position="25"/>
    </location>
</feature>
<dbReference type="RefSeq" id="WP_110173932.1">
    <property type="nucleotide sequence ID" value="NZ_CP015136.1"/>
</dbReference>
<accession>A0A143PW99</accession>
<reference evidence="2 3" key="1">
    <citation type="journal article" date="2016" name="Genome Announc.">
        <title>First Complete Genome Sequence of a Subdivision 6 Acidobacterium Strain.</title>
        <authorList>
            <person name="Huang S."/>
            <person name="Vieira S."/>
            <person name="Bunk B."/>
            <person name="Riedel T."/>
            <person name="Sproer C."/>
            <person name="Overmann J."/>
        </authorList>
    </citation>
    <scope>NUCLEOTIDE SEQUENCE [LARGE SCALE GENOMIC DNA]</scope>
    <source>
        <strain evidence="3">DSM 100886 HEG_-6_39</strain>
    </source>
</reference>
<evidence type="ECO:0000256" key="1">
    <source>
        <dbReference type="SAM" id="SignalP"/>
    </source>
</evidence>
<sequence precursor="true">MKQRIIVVALVVLQMAAAVHGQAPALTKAAFGKLPAPQADAYIDGLQDGLLAVVLMLKVKGGSEAPLHPCVNACATLPRSAFRRQVREFLFSLGDDALAVVSLIQLVDRCEEATANAAAAPPG</sequence>
<gene>
    <name evidence="2" type="ORF">LuPra_05754</name>
</gene>
<feature type="chain" id="PRO_5007512120" evidence="1">
    <location>
        <begin position="26"/>
        <end position="123"/>
    </location>
</feature>
<dbReference type="AlphaFoldDB" id="A0A143PW99"/>
<dbReference type="KEGG" id="abac:LuPra_05754"/>
<dbReference type="Proteomes" id="UP000076079">
    <property type="component" value="Chromosome"/>
</dbReference>
<keyword evidence="3" id="KW-1185">Reference proteome</keyword>
<evidence type="ECO:0000313" key="3">
    <source>
        <dbReference type="Proteomes" id="UP000076079"/>
    </source>
</evidence>
<protein>
    <submittedName>
        <fullName evidence="2">Uncharacterized protein</fullName>
    </submittedName>
</protein>
<proteinExistence type="predicted"/>
<evidence type="ECO:0000313" key="2">
    <source>
        <dbReference type="EMBL" id="AMY12478.1"/>
    </source>
</evidence>
<keyword evidence="1" id="KW-0732">Signal</keyword>